<reference evidence="1 2" key="2">
    <citation type="submission" date="2020-07" db="EMBL/GenBank/DDBJ databases">
        <title>Genome assembly of wild tea tree DASZ reveals pedigree and selection history of tea varieties.</title>
        <authorList>
            <person name="Zhang W."/>
        </authorList>
    </citation>
    <scope>NUCLEOTIDE SEQUENCE [LARGE SCALE GENOMIC DNA]</scope>
    <source>
        <strain evidence="2">cv. G240</strain>
        <tissue evidence="1">Leaf</tissue>
    </source>
</reference>
<organism evidence="1 2">
    <name type="scientific">Camellia sinensis</name>
    <name type="common">Tea plant</name>
    <name type="synonym">Thea sinensis</name>
    <dbReference type="NCBI Taxonomy" id="4442"/>
    <lineage>
        <taxon>Eukaryota</taxon>
        <taxon>Viridiplantae</taxon>
        <taxon>Streptophyta</taxon>
        <taxon>Embryophyta</taxon>
        <taxon>Tracheophyta</taxon>
        <taxon>Spermatophyta</taxon>
        <taxon>Magnoliopsida</taxon>
        <taxon>eudicotyledons</taxon>
        <taxon>Gunneridae</taxon>
        <taxon>Pentapetalae</taxon>
        <taxon>asterids</taxon>
        <taxon>Ericales</taxon>
        <taxon>Theaceae</taxon>
        <taxon>Camellia</taxon>
    </lineage>
</organism>
<evidence type="ECO:0000313" key="1">
    <source>
        <dbReference type="EMBL" id="KAF5945484.1"/>
    </source>
</evidence>
<evidence type="ECO:0000313" key="2">
    <source>
        <dbReference type="Proteomes" id="UP000593564"/>
    </source>
</evidence>
<protein>
    <submittedName>
        <fullName evidence="1">Uncharacterized protein</fullName>
    </submittedName>
</protein>
<gene>
    <name evidence="1" type="ORF">HYC85_015712</name>
</gene>
<dbReference type="EMBL" id="JACBKZ010000007">
    <property type="protein sequence ID" value="KAF5945484.1"/>
    <property type="molecule type" value="Genomic_DNA"/>
</dbReference>
<keyword evidence="2" id="KW-1185">Reference proteome</keyword>
<comment type="caution">
    <text evidence="1">The sequence shown here is derived from an EMBL/GenBank/DDBJ whole genome shotgun (WGS) entry which is preliminary data.</text>
</comment>
<sequence length="127" mass="13538">MAVLAHAQGRHCSSASELGIGVCDCDGGIQIGVRAVAAEHVFDEVDETSFVVFDTVCWGCDWGFSGSFLGSFSDVWKCLSFVLQTVLGSSIVALFLLQNVASTTVLYMYCKALRGELAGAIAEEFAR</sequence>
<accession>A0A7J7H160</accession>
<reference evidence="2" key="1">
    <citation type="journal article" date="2020" name="Nat. Commun.">
        <title>Genome assembly of wild tea tree DASZ reveals pedigree and selection history of tea varieties.</title>
        <authorList>
            <person name="Zhang W."/>
            <person name="Zhang Y."/>
            <person name="Qiu H."/>
            <person name="Guo Y."/>
            <person name="Wan H."/>
            <person name="Zhang X."/>
            <person name="Scossa F."/>
            <person name="Alseekh S."/>
            <person name="Zhang Q."/>
            <person name="Wang P."/>
            <person name="Xu L."/>
            <person name="Schmidt M.H."/>
            <person name="Jia X."/>
            <person name="Li D."/>
            <person name="Zhu A."/>
            <person name="Guo F."/>
            <person name="Chen W."/>
            <person name="Ni D."/>
            <person name="Usadel B."/>
            <person name="Fernie A.R."/>
            <person name="Wen W."/>
        </authorList>
    </citation>
    <scope>NUCLEOTIDE SEQUENCE [LARGE SCALE GENOMIC DNA]</scope>
    <source>
        <strain evidence="2">cv. G240</strain>
    </source>
</reference>
<dbReference type="AlphaFoldDB" id="A0A7J7H160"/>
<proteinExistence type="predicted"/>
<dbReference type="Proteomes" id="UP000593564">
    <property type="component" value="Unassembled WGS sequence"/>
</dbReference>
<name>A0A7J7H160_CAMSI</name>